<sequence>MNGFTYCVSGSSPCCLPCCCGAAPAGWSTPSTSAAPATTAPHRTPTRNLRTPIALSINYGRDDNAVIRGSP</sequence>
<dbReference type="AlphaFoldDB" id="A0A8J4AFI1"/>
<accession>A0A8J4AFI1</accession>
<keyword evidence="2" id="KW-1185">Reference proteome</keyword>
<evidence type="ECO:0000313" key="2">
    <source>
        <dbReference type="Proteomes" id="UP000614996"/>
    </source>
</evidence>
<organism evidence="1 2">
    <name type="scientific">Actinocatenispora comari</name>
    <dbReference type="NCBI Taxonomy" id="2807577"/>
    <lineage>
        <taxon>Bacteria</taxon>
        <taxon>Bacillati</taxon>
        <taxon>Actinomycetota</taxon>
        <taxon>Actinomycetes</taxon>
        <taxon>Micromonosporales</taxon>
        <taxon>Micromonosporaceae</taxon>
        <taxon>Actinocatenispora</taxon>
    </lineage>
</organism>
<dbReference type="EMBL" id="BOPO01000055">
    <property type="protein sequence ID" value="GIL28217.1"/>
    <property type="molecule type" value="Genomic_DNA"/>
</dbReference>
<dbReference type="Proteomes" id="UP000614996">
    <property type="component" value="Unassembled WGS sequence"/>
</dbReference>
<gene>
    <name evidence="1" type="ORF">NUM_34710</name>
</gene>
<comment type="caution">
    <text evidence="1">The sequence shown here is derived from an EMBL/GenBank/DDBJ whole genome shotgun (WGS) entry which is preliminary data.</text>
</comment>
<proteinExistence type="predicted"/>
<reference evidence="2" key="1">
    <citation type="journal article" date="2021" name="Int. J. Syst. Evol. Microbiol.">
        <title>Actinocatenispora comari sp. nov., an endophytic actinomycete isolated from aerial parts of Comarum salesowianum.</title>
        <authorList>
            <person name="Oyunbileg N."/>
            <person name="Iizaka Y."/>
            <person name="Hamada M."/>
            <person name="Davaapurev B.O."/>
            <person name="Fukumoto A."/>
            <person name="Tsetseg B."/>
            <person name="Kato F."/>
            <person name="Tamura T."/>
            <person name="Batkhuu J."/>
            <person name="Anzai Y."/>
        </authorList>
    </citation>
    <scope>NUCLEOTIDE SEQUENCE [LARGE SCALE GENOMIC DNA]</scope>
    <source>
        <strain evidence="2">NUM-2625</strain>
    </source>
</reference>
<protein>
    <submittedName>
        <fullName evidence="1">Uncharacterized protein</fullName>
    </submittedName>
</protein>
<name>A0A8J4AFI1_9ACTN</name>
<evidence type="ECO:0000313" key="1">
    <source>
        <dbReference type="EMBL" id="GIL28217.1"/>
    </source>
</evidence>